<dbReference type="GO" id="GO:0019706">
    <property type="term" value="F:protein-cysteine S-palmitoyltransferase activity"/>
    <property type="evidence" value="ECO:0007669"/>
    <property type="project" value="UniProtKB-EC"/>
</dbReference>
<comment type="subcellular location">
    <subcellularLocation>
        <location evidence="1">Membrane</location>
        <topology evidence="1">Multi-pass membrane protein</topology>
    </subcellularLocation>
</comment>
<dbReference type="GO" id="GO:0005794">
    <property type="term" value="C:Golgi apparatus"/>
    <property type="evidence" value="ECO:0007669"/>
    <property type="project" value="TreeGrafter"/>
</dbReference>
<dbReference type="EMBL" id="AMPZ03000001">
    <property type="protein sequence ID" value="KAH9594845.1"/>
    <property type="molecule type" value="Genomic_DNA"/>
</dbReference>
<evidence type="ECO:0000256" key="5">
    <source>
        <dbReference type="ARBA" id="ARBA00023136"/>
    </source>
</evidence>
<protein>
    <recommendedName>
        <fullName evidence="7">Palmitoyltransferase</fullName>
        <ecNumber evidence="7">2.3.1.225</ecNumber>
    </recommendedName>
</protein>
<dbReference type="AlphaFoldDB" id="A0A095B4K8"/>
<comment type="domain">
    <text evidence="7">The DHHC domain is required for palmitoyltransferase activity.</text>
</comment>
<dbReference type="InterPro" id="IPR001594">
    <property type="entry name" value="Palmitoyltrfase_DHHC"/>
</dbReference>
<keyword evidence="2 7" id="KW-0808">Transferase</keyword>
<dbReference type="PANTHER" id="PTHR22883:SF488">
    <property type="entry name" value="PALMITOYLTRANSFERASE"/>
    <property type="match status" value="1"/>
</dbReference>
<feature type="transmembrane region" description="Helical" evidence="7">
    <location>
        <begin position="14"/>
        <end position="33"/>
    </location>
</feature>
<feature type="compositionally biased region" description="Polar residues" evidence="8">
    <location>
        <begin position="482"/>
        <end position="502"/>
    </location>
</feature>
<dbReference type="EMBL" id="KL252482">
    <property type="protein sequence ID" value="KGB42136.1"/>
    <property type="molecule type" value="Genomic_DNA"/>
</dbReference>
<keyword evidence="4 7" id="KW-1133">Transmembrane helix</keyword>
<feature type="domain" description="Palmitoyltransferase DHHC" evidence="9">
    <location>
        <begin position="101"/>
        <end position="223"/>
    </location>
</feature>
<sequence length="822" mass="91512">MSCQAFSKNIGPALIAWFLLIFLTVLYLVFICWDFSKETSYAFTVCHSLLFFFVVSAFGKATFMDPGYYAMGVPGEKMTTVEKGSPRTVMYKSVDINGVSTRLKWCVTCEFYRPPRCSHCSICKHCIDTFDHHCPWLNNCIGKRNYRYFFSFLLTLTLHMIIVFGVSMTYVLMRTNELSHYKVIIAIGVLILVGLLLLPVLGLTGFHIFLVSKGRTTNEQVTSKYDLDMNPYDRGLCKNWLHIFCTSQPPILNRPNVAEVDMWEISYNGKPIKHRQTSNLRSGSNNYKLSDAFKSSKNPVDIVKQGEVVCEKVDLEDIVNHSSDQRNTSEVISSVHHELNKSLSPNPQSKVLSLKEFSNATHTNENLMSRSQSPVCGRTGELNKTNPNLALVGTKSKSLGNKDQGKSLLIGTNTPKYVSNENSASFNSNINSVVTSTNVPTKIISDRDRFGIKGDHLTPLLGSQANSDVDLIRGRQLQKLTIENQSKSSNSLHLRQQDQSAATEIGRSSSRDFSSRSNENMCPCTSSNSMMNIRDRVTLPISSHGAPFSQPRAATAEQFSTPQDFNGTQCTSKSYSPSTGRGIHYVTSATLDCYTPESVNLPTSNISRGFVKSMRSEQRRHEFPHQFYPRSPGMQVDQRHLLPHNEVANHLSPRSLHSLPPPLPPHGSQTNISHARPFWPPAVPPHGISKSVPYFLPVDTASQFSNTTASSNLRLVKPPYFSNPHGVQVDGSSYFIGSPRTNEQSASKFVSQSFGSTHCPSIMTQAGSRPTPPLPPHNRISKLNAPNNRMQSTGHRNSNHLVTRWQKDGDSNSPDGTFEISV</sequence>
<comment type="catalytic activity">
    <reaction evidence="7">
        <text>L-cysteinyl-[protein] + hexadecanoyl-CoA = S-hexadecanoyl-L-cysteinyl-[protein] + CoA</text>
        <dbReference type="Rhea" id="RHEA:36683"/>
        <dbReference type="Rhea" id="RHEA-COMP:10131"/>
        <dbReference type="Rhea" id="RHEA-COMP:11032"/>
        <dbReference type="ChEBI" id="CHEBI:29950"/>
        <dbReference type="ChEBI" id="CHEBI:57287"/>
        <dbReference type="ChEBI" id="CHEBI:57379"/>
        <dbReference type="ChEBI" id="CHEBI:74151"/>
        <dbReference type="EC" id="2.3.1.225"/>
    </reaction>
</comment>
<feature type="transmembrane region" description="Helical" evidence="7">
    <location>
        <begin position="148"/>
        <end position="172"/>
    </location>
</feature>
<evidence type="ECO:0000256" key="6">
    <source>
        <dbReference type="ARBA" id="ARBA00023315"/>
    </source>
</evidence>
<evidence type="ECO:0000256" key="4">
    <source>
        <dbReference type="ARBA" id="ARBA00022989"/>
    </source>
</evidence>
<evidence type="ECO:0000313" key="12">
    <source>
        <dbReference type="Proteomes" id="UP000471633"/>
    </source>
</evidence>
<dbReference type="PANTHER" id="PTHR22883">
    <property type="entry name" value="ZINC FINGER DHHC DOMAIN CONTAINING PROTEIN"/>
    <property type="match status" value="1"/>
</dbReference>
<feature type="transmembrane region" description="Helical" evidence="7">
    <location>
        <begin position="184"/>
        <end position="210"/>
    </location>
</feature>
<evidence type="ECO:0000256" key="8">
    <source>
        <dbReference type="SAM" id="MobiDB-lite"/>
    </source>
</evidence>
<dbReference type="Pfam" id="PF01529">
    <property type="entry name" value="DHHC"/>
    <property type="match status" value="1"/>
</dbReference>
<feature type="transmembrane region" description="Helical" evidence="7">
    <location>
        <begin position="40"/>
        <end position="59"/>
    </location>
</feature>
<dbReference type="GeneID" id="24597864"/>
<evidence type="ECO:0000256" key="2">
    <source>
        <dbReference type="ARBA" id="ARBA00022679"/>
    </source>
</evidence>
<feature type="region of interest" description="Disordered" evidence="8">
    <location>
        <begin position="482"/>
        <end position="528"/>
    </location>
</feature>
<comment type="similarity">
    <text evidence="7">Belongs to the DHHC palmitoyltransferase family.</text>
</comment>
<reference evidence="10" key="2">
    <citation type="journal article" date="2019" name="Gigascience">
        <title>High-quality Schistosoma haematobium genome achieved by single-molecule and long-range sequencing.</title>
        <authorList>
            <person name="Stroehlein A.J."/>
            <person name="Korhonen P.K."/>
            <person name="Chong T.M."/>
            <person name="Lim Y.L."/>
            <person name="Chan K.G."/>
            <person name="Webster B."/>
            <person name="Rollinson D."/>
            <person name="Brindley P.J."/>
            <person name="Gasser R.B."/>
            <person name="Young N.D."/>
        </authorList>
    </citation>
    <scope>NUCLEOTIDE SEQUENCE</scope>
</reference>
<dbReference type="PROSITE" id="PS50216">
    <property type="entry name" value="DHHC"/>
    <property type="match status" value="1"/>
</dbReference>
<feature type="compositionally biased region" description="Polar residues" evidence="8">
    <location>
        <begin position="518"/>
        <end position="528"/>
    </location>
</feature>
<keyword evidence="3 7" id="KW-0812">Transmembrane</keyword>
<dbReference type="CTD" id="24597864"/>
<dbReference type="GO" id="GO:0016020">
    <property type="term" value="C:membrane"/>
    <property type="evidence" value="ECO:0007669"/>
    <property type="project" value="UniProtKB-SubCell"/>
</dbReference>
<organism evidence="11">
    <name type="scientific">Schistosoma haematobium</name>
    <name type="common">Blood fluke</name>
    <dbReference type="NCBI Taxonomy" id="6185"/>
    <lineage>
        <taxon>Eukaryota</taxon>
        <taxon>Metazoa</taxon>
        <taxon>Spiralia</taxon>
        <taxon>Lophotrochozoa</taxon>
        <taxon>Platyhelminthes</taxon>
        <taxon>Trematoda</taxon>
        <taxon>Digenea</taxon>
        <taxon>Strigeidida</taxon>
        <taxon>Schistosomatoidea</taxon>
        <taxon>Schistosomatidae</taxon>
        <taxon>Schistosoma</taxon>
    </lineage>
</organism>
<gene>
    <name evidence="10" type="primary">ZDHHC5_2</name>
    <name evidence="10" type="ORF">MS3_00008809</name>
    <name evidence="11" type="ORF">MS3_10735</name>
</gene>
<dbReference type="STRING" id="6185.A0A095B4K8"/>
<evidence type="ECO:0000256" key="1">
    <source>
        <dbReference type="ARBA" id="ARBA00004141"/>
    </source>
</evidence>
<dbReference type="EC" id="2.3.1.225" evidence="7"/>
<evidence type="ECO:0000256" key="7">
    <source>
        <dbReference type="RuleBase" id="RU079119"/>
    </source>
</evidence>
<dbReference type="GO" id="GO:0005783">
    <property type="term" value="C:endoplasmic reticulum"/>
    <property type="evidence" value="ECO:0007669"/>
    <property type="project" value="TreeGrafter"/>
</dbReference>
<keyword evidence="6 7" id="KW-0012">Acyltransferase</keyword>
<reference evidence="10" key="4">
    <citation type="journal article" date="2022" name="PLoS Pathog.">
        <title>Chromosome-level genome of Schistosoma haematobium underpins genome-wide explorations of molecular variation.</title>
        <authorList>
            <person name="Stroehlein A.J."/>
            <person name="Korhonen P.K."/>
            <person name="Lee V.V."/>
            <person name="Ralph S.A."/>
            <person name="Mentink-Kane M."/>
            <person name="You H."/>
            <person name="McManus D.P."/>
            <person name="Tchuente L.T."/>
            <person name="Stothard J.R."/>
            <person name="Kaur P."/>
            <person name="Dudchenko O."/>
            <person name="Aiden E.L."/>
            <person name="Yang B."/>
            <person name="Yang H."/>
            <person name="Emery A.M."/>
            <person name="Webster B.L."/>
            <person name="Brindley P.J."/>
            <person name="Rollinson D."/>
            <person name="Chang B.C.H."/>
            <person name="Gasser R.B."/>
            <person name="Young N.D."/>
        </authorList>
    </citation>
    <scope>NUCLEOTIDE SEQUENCE</scope>
</reference>
<name>A0A095B4K8_SCHHA</name>
<dbReference type="InterPro" id="IPR039859">
    <property type="entry name" value="PFA4/ZDH16/20/ERF2-like"/>
</dbReference>
<accession>A0A095B4K8</accession>
<reference evidence="10" key="3">
    <citation type="submission" date="2021-06" db="EMBL/GenBank/DDBJ databases">
        <title>Chromosome-level genome assembly for S. haematobium.</title>
        <authorList>
            <person name="Stroehlein A.J."/>
        </authorList>
    </citation>
    <scope>NUCLEOTIDE SEQUENCE</scope>
</reference>
<dbReference type="RefSeq" id="XP_051073883.1">
    <property type="nucleotide sequence ID" value="XM_051217151.1"/>
</dbReference>
<keyword evidence="12" id="KW-1185">Reference proteome</keyword>
<dbReference type="KEGG" id="shx:MS3_00008809"/>
<feature type="compositionally biased region" description="Polar residues" evidence="8">
    <location>
        <begin position="784"/>
        <end position="801"/>
    </location>
</feature>
<dbReference type="GO" id="GO:0006612">
    <property type="term" value="P:protein targeting to membrane"/>
    <property type="evidence" value="ECO:0007669"/>
    <property type="project" value="TreeGrafter"/>
</dbReference>
<evidence type="ECO:0000256" key="3">
    <source>
        <dbReference type="ARBA" id="ARBA00022692"/>
    </source>
</evidence>
<feature type="region of interest" description="Disordered" evidence="8">
    <location>
        <begin position="784"/>
        <end position="822"/>
    </location>
</feature>
<evidence type="ECO:0000259" key="9">
    <source>
        <dbReference type="Pfam" id="PF01529"/>
    </source>
</evidence>
<proteinExistence type="inferred from homology"/>
<evidence type="ECO:0000313" key="11">
    <source>
        <dbReference type="EMBL" id="KGB42136.1"/>
    </source>
</evidence>
<evidence type="ECO:0000313" key="10">
    <source>
        <dbReference type="EMBL" id="KAH9594845.1"/>
    </source>
</evidence>
<keyword evidence="5 7" id="KW-0472">Membrane</keyword>
<dbReference type="Proteomes" id="UP000471633">
    <property type="component" value="Unassembled WGS sequence"/>
</dbReference>
<reference evidence="11" key="1">
    <citation type="journal article" date="2012" name="Nat. Genet.">
        <title>Whole-genome sequence of Schistosoma haematobium.</title>
        <authorList>
            <person name="Young N.D."/>
            <person name="Jex A.R."/>
            <person name="Li B."/>
            <person name="Liu S."/>
            <person name="Yang L."/>
            <person name="Xiong Z."/>
            <person name="Li Y."/>
            <person name="Cantacessi C."/>
            <person name="Hall R.S."/>
            <person name="Xu X."/>
            <person name="Chen F."/>
            <person name="Wu X."/>
            <person name="Zerlotini A."/>
            <person name="Oliveira G."/>
            <person name="Hofmann A."/>
            <person name="Zhang G."/>
            <person name="Fang X."/>
            <person name="Kang Y."/>
            <person name="Campbell B.E."/>
            <person name="Loukas A."/>
            <person name="Ranganathan S."/>
            <person name="Rollinson D."/>
            <person name="Rinaldi G."/>
            <person name="Brindley P.J."/>
            <person name="Yang H."/>
            <person name="Wang J."/>
            <person name="Wang J."/>
            <person name="Gasser R.B."/>
        </authorList>
    </citation>
    <scope>NUCLEOTIDE SEQUENCE [LARGE SCALE GENOMIC DNA]</scope>
</reference>